<dbReference type="SUPFAM" id="SSF103481">
    <property type="entry name" value="Multidrug resistance efflux transporter EmrE"/>
    <property type="match status" value="2"/>
</dbReference>
<feature type="transmembrane region" description="Helical" evidence="5">
    <location>
        <begin position="287"/>
        <end position="304"/>
    </location>
</feature>
<evidence type="ECO:0000259" key="6">
    <source>
        <dbReference type="Pfam" id="PF00892"/>
    </source>
</evidence>
<organism evidence="7 8">
    <name type="scientific">Limnohabitans parvus II-B4</name>
    <dbReference type="NCBI Taxonomy" id="1293052"/>
    <lineage>
        <taxon>Bacteria</taxon>
        <taxon>Pseudomonadati</taxon>
        <taxon>Pseudomonadota</taxon>
        <taxon>Betaproteobacteria</taxon>
        <taxon>Burkholderiales</taxon>
        <taxon>Comamonadaceae</taxon>
        <taxon>Limnohabitans</taxon>
    </lineage>
</organism>
<dbReference type="Proteomes" id="UP000250790">
    <property type="component" value="Unassembled WGS sequence"/>
</dbReference>
<proteinExistence type="predicted"/>
<dbReference type="InterPro" id="IPR037185">
    <property type="entry name" value="EmrE-like"/>
</dbReference>
<protein>
    <submittedName>
        <fullName evidence="7">EamA family transporter</fullName>
    </submittedName>
</protein>
<feature type="transmembrane region" description="Helical" evidence="5">
    <location>
        <begin position="30"/>
        <end position="51"/>
    </location>
</feature>
<evidence type="ECO:0000256" key="1">
    <source>
        <dbReference type="ARBA" id="ARBA00004141"/>
    </source>
</evidence>
<sequence>MKPRKSFFSPPRPWLLAHHRGQRMFSAWPAAVRGMVWMVLGGLLFSVLNTIARHLTLHLDVYQSQFLRYLFGLLVMLPWVYRDGWRAYAPVNMVGQFWRGGVHTLGLILWFTALPQIPLADMTAIGFTGPIFIMIGAAWFLGEPMRKDRWIAAVIGFSGVLVVVLPKMSGEGGWYNLVMLASSPVFAASFLITKALTRYEKPGVIVLWQALTVTVLSLPMALPHWQMPTPMQWLGFAATGVLGTLAHYCLTRAFAMADISATQSLRFLDLVWASLLGWLVFGDVPSQSTWLGAFVILWATVWIARRESRRKSAAPD</sequence>
<dbReference type="Pfam" id="PF00892">
    <property type="entry name" value="EamA"/>
    <property type="match status" value="2"/>
</dbReference>
<dbReference type="AlphaFoldDB" id="A0A315E4A2"/>
<evidence type="ECO:0000313" key="8">
    <source>
        <dbReference type="Proteomes" id="UP000250790"/>
    </source>
</evidence>
<dbReference type="OrthoDB" id="8584557at2"/>
<evidence type="ECO:0000256" key="5">
    <source>
        <dbReference type="SAM" id="Phobius"/>
    </source>
</evidence>
<evidence type="ECO:0000256" key="3">
    <source>
        <dbReference type="ARBA" id="ARBA00022989"/>
    </source>
</evidence>
<keyword evidence="8" id="KW-1185">Reference proteome</keyword>
<dbReference type="EMBL" id="NESN01000005">
    <property type="protein sequence ID" value="PUE51959.1"/>
    <property type="molecule type" value="Genomic_DNA"/>
</dbReference>
<keyword evidence="3 5" id="KW-1133">Transmembrane helix</keyword>
<evidence type="ECO:0000256" key="4">
    <source>
        <dbReference type="ARBA" id="ARBA00023136"/>
    </source>
</evidence>
<reference evidence="7 8" key="1">
    <citation type="submission" date="2017-04" db="EMBL/GenBank/DDBJ databases">
        <title>Unexpected and diverse lifestyles within the genus Limnohabitans.</title>
        <authorList>
            <person name="Kasalicky V."/>
            <person name="Mehrshad M."/>
            <person name="Andrei S.-A."/>
            <person name="Salcher M."/>
            <person name="Kratochvilova H."/>
            <person name="Simek K."/>
            <person name="Ghai R."/>
        </authorList>
    </citation>
    <scope>NUCLEOTIDE SEQUENCE [LARGE SCALE GENOMIC DNA]</scope>
    <source>
        <strain evidence="7 8">II-B4</strain>
    </source>
</reference>
<name>A0A315E4A2_9BURK</name>
<accession>A0A315E4A2</accession>
<dbReference type="GO" id="GO:0016020">
    <property type="term" value="C:membrane"/>
    <property type="evidence" value="ECO:0007669"/>
    <property type="project" value="UniProtKB-SubCell"/>
</dbReference>
<feature type="domain" description="EamA" evidence="6">
    <location>
        <begin position="33"/>
        <end position="164"/>
    </location>
</feature>
<evidence type="ECO:0000313" key="7">
    <source>
        <dbReference type="EMBL" id="PUE51959.1"/>
    </source>
</evidence>
<feature type="transmembrane region" description="Helical" evidence="5">
    <location>
        <begin position="97"/>
        <end position="117"/>
    </location>
</feature>
<feature type="transmembrane region" description="Helical" evidence="5">
    <location>
        <begin position="174"/>
        <end position="192"/>
    </location>
</feature>
<feature type="domain" description="EamA" evidence="6">
    <location>
        <begin position="174"/>
        <end position="303"/>
    </location>
</feature>
<feature type="transmembrane region" description="Helical" evidence="5">
    <location>
        <begin position="123"/>
        <end position="141"/>
    </location>
</feature>
<feature type="transmembrane region" description="Helical" evidence="5">
    <location>
        <begin position="231"/>
        <end position="251"/>
    </location>
</feature>
<feature type="transmembrane region" description="Helical" evidence="5">
    <location>
        <begin position="204"/>
        <end position="225"/>
    </location>
</feature>
<gene>
    <name evidence="7" type="ORF">B9Z37_12835</name>
</gene>
<dbReference type="InterPro" id="IPR000620">
    <property type="entry name" value="EamA_dom"/>
</dbReference>
<evidence type="ECO:0000256" key="2">
    <source>
        <dbReference type="ARBA" id="ARBA00022692"/>
    </source>
</evidence>
<dbReference type="PANTHER" id="PTHR22911">
    <property type="entry name" value="ACYL-MALONYL CONDENSING ENZYME-RELATED"/>
    <property type="match status" value="1"/>
</dbReference>
<feature type="transmembrane region" description="Helical" evidence="5">
    <location>
        <begin position="150"/>
        <end position="168"/>
    </location>
</feature>
<keyword evidence="4 5" id="KW-0472">Membrane</keyword>
<feature type="transmembrane region" description="Helical" evidence="5">
    <location>
        <begin position="66"/>
        <end position="85"/>
    </location>
</feature>
<dbReference type="PANTHER" id="PTHR22911:SF6">
    <property type="entry name" value="SOLUTE CARRIER FAMILY 35 MEMBER G1"/>
    <property type="match status" value="1"/>
</dbReference>
<comment type="subcellular location">
    <subcellularLocation>
        <location evidence="1">Membrane</location>
        <topology evidence="1">Multi-pass membrane protein</topology>
    </subcellularLocation>
</comment>
<comment type="caution">
    <text evidence="7">The sequence shown here is derived from an EMBL/GenBank/DDBJ whole genome shotgun (WGS) entry which is preliminary data.</text>
</comment>
<keyword evidence="2 5" id="KW-0812">Transmembrane</keyword>
<feature type="transmembrane region" description="Helical" evidence="5">
    <location>
        <begin position="263"/>
        <end position="281"/>
    </location>
</feature>